<accession>A0A0E0SJM7</accession>
<dbReference type="Proteomes" id="UP000070720">
    <property type="component" value="Chromosome 3"/>
</dbReference>
<dbReference type="EMBL" id="HG970334">
    <property type="protein sequence ID" value="CEF86640.1"/>
    <property type="molecule type" value="Genomic_DNA"/>
</dbReference>
<gene>
    <name evidence="1" type="ORF">FGRAMPH1_01T22221</name>
</gene>
<dbReference type="AlphaFoldDB" id="A0A098DXR0"/>
<evidence type="ECO:0000313" key="3">
    <source>
        <dbReference type="Proteomes" id="UP000070720"/>
    </source>
</evidence>
<protein>
    <submittedName>
        <fullName evidence="1">Chromosome 3, complete genome</fullName>
    </submittedName>
</protein>
<proteinExistence type="predicted"/>
<keyword evidence="3" id="KW-1185">Reference proteome</keyword>
<dbReference type="InParanoid" id="A0A098DXR0"/>
<reference evidence="2 3" key="1">
    <citation type="journal article" date="2007" name="Science">
        <title>The Fusarium graminearum genome reveals a link between localized polymorphism and pathogen specialization.</title>
        <authorList>
            <person name="Cuomo C.A."/>
            <person name="Gueldener U."/>
            <person name="Xu J.-R."/>
            <person name="Trail F."/>
            <person name="Turgeon B.G."/>
            <person name="Di Pietro A."/>
            <person name="Walton J.D."/>
            <person name="Ma L.-J."/>
            <person name="Baker S.E."/>
            <person name="Rep M."/>
            <person name="Adam G."/>
            <person name="Antoniw J."/>
            <person name="Baldwin T."/>
            <person name="Calvo S.E."/>
            <person name="Chang Y.-L."/>
            <person name="DeCaprio D."/>
            <person name="Gale L.R."/>
            <person name="Gnerre S."/>
            <person name="Goswami R.S."/>
            <person name="Hammond-Kosack K."/>
            <person name="Harris L.J."/>
            <person name="Hilburn K."/>
            <person name="Kennell J.C."/>
            <person name="Kroken S."/>
            <person name="Magnuson J.K."/>
            <person name="Mannhaupt G."/>
            <person name="Mauceli E.W."/>
            <person name="Mewes H.-W."/>
            <person name="Mitterbauer R."/>
            <person name="Muehlbauer G."/>
            <person name="Muensterkoetter M."/>
            <person name="Nelson D."/>
            <person name="O'Donnell K."/>
            <person name="Ouellet T."/>
            <person name="Qi W."/>
            <person name="Quesneville H."/>
            <person name="Roncero M.I.G."/>
            <person name="Seong K.-Y."/>
            <person name="Tetko I.V."/>
            <person name="Urban M."/>
            <person name="Waalwijk C."/>
            <person name="Ward T.J."/>
            <person name="Yao J."/>
            <person name="Birren B.W."/>
            <person name="Kistler H.C."/>
        </authorList>
    </citation>
    <scope>NUCLEOTIDE SEQUENCE [LARGE SCALE GENOMIC DNA]</scope>
    <source>
        <strain evidence="3">ATCC MYA-4620 / CBS 123657 / FGSC 9075 / NRRL 31084 / PH-1</strain>
        <strain evidence="2">PH-1 / ATCC MYA-4620 / FGSC 9075 / NRRL 31084</strain>
    </source>
</reference>
<reference evidence="1 3" key="3">
    <citation type="journal article" date="2015" name="BMC Genomics">
        <title>The completed genome sequence of the pathogenic ascomycete fungus Fusarium graminearum.</title>
        <authorList>
            <person name="King R."/>
            <person name="Urban M."/>
            <person name="Hammond-Kosack M.C."/>
            <person name="Hassani-Pak K."/>
            <person name="Hammond-Kosack K.E."/>
        </authorList>
    </citation>
    <scope>NUCLEOTIDE SEQUENCE [LARGE SCALE GENOMIC DNA]</scope>
    <source>
        <strain evidence="3">ATCC MYA-4620 / CBS 123657 / FGSC 9075 / NRRL 31084 / PH-1</strain>
        <strain evidence="1">PH-1</strain>
    </source>
</reference>
<accession>A0A098DXR0</accession>
<evidence type="ECO:0000313" key="2">
    <source>
        <dbReference type="EnsemblFungi" id="CEF86640"/>
    </source>
</evidence>
<sequence length="66" mass="7231">MAEMSASESESLSVPRCTRTGTTLLRANEVQIDLQGHADMLYERTVDRVAMLRVILLIGARSGRPG</sequence>
<organism evidence="1 3">
    <name type="scientific">Gibberella zeae (strain ATCC MYA-4620 / CBS 123657 / FGSC 9075 / NRRL 31084 / PH-1)</name>
    <name type="common">Wheat head blight fungus</name>
    <name type="synonym">Fusarium graminearum</name>
    <dbReference type="NCBI Taxonomy" id="229533"/>
    <lineage>
        <taxon>Eukaryota</taxon>
        <taxon>Fungi</taxon>
        <taxon>Dikarya</taxon>
        <taxon>Ascomycota</taxon>
        <taxon>Pezizomycotina</taxon>
        <taxon>Sordariomycetes</taxon>
        <taxon>Hypocreomycetidae</taxon>
        <taxon>Hypocreales</taxon>
        <taxon>Nectriaceae</taxon>
        <taxon>Fusarium</taxon>
    </lineage>
</organism>
<dbReference type="EnsemblFungi" id="CEF86640">
    <property type="protein sequence ID" value="CEF86640"/>
    <property type="gene ID" value="FGRRES_15656"/>
</dbReference>
<reference evidence="2 3" key="2">
    <citation type="journal article" date="2010" name="Nature">
        <title>Comparative genomics reveals mobile pathogenicity chromosomes in Fusarium.</title>
        <authorList>
            <person name="Ma L.J."/>
            <person name="van der Does H.C."/>
            <person name="Borkovich K.A."/>
            <person name="Coleman J.J."/>
            <person name="Daboussi M.J."/>
            <person name="Di Pietro A."/>
            <person name="Dufresne M."/>
            <person name="Freitag M."/>
            <person name="Grabherr M."/>
            <person name="Henrissat B."/>
            <person name="Houterman P.M."/>
            <person name="Kang S."/>
            <person name="Shim W.B."/>
            <person name="Woloshuk C."/>
            <person name="Xie X."/>
            <person name="Xu J.R."/>
            <person name="Antoniw J."/>
            <person name="Baker S.E."/>
            <person name="Bluhm B.H."/>
            <person name="Breakspear A."/>
            <person name="Brown D.W."/>
            <person name="Butchko R.A."/>
            <person name="Chapman S."/>
            <person name="Coulson R."/>
            <person name="Coutinho P.M."/>
            <person name="Danchin E.G."/>
            <person name="Diener A."/>
            <person name="Gale L.R."/>
            <person name="Gardiner D.M."/>
            <person name="Goff S."/>
            <person name="Hammond-Kosack K.E."/>
            <person name="Hilburn K."/>
            <person name="Hua-Van A."/>
            <person name="Jonkers W."/>
            <person name="Kazan K."/>
            <person name="Kodira C.D."/>
            <person name="Koehrsen M."/>
            <person name="Kumar L."/>
            <person name="Lee Y.H."/>
            <person name="Li L."/>
            <person name="Manners J.M."/>
            <person name="Miranda-Saavedra D."/>
            <person name="Mukherjee M."/>
            <person name="Park G."/>
            <person name="Park J."/>
            <person name="Park S.Y."/>
            <person name="Proctor R.H."/>
            <person name="Regev A."/>
            <person name="Ruiz-Roldan M.C."/>
            <person name="Sain D."/>
            <person name="Sakthikumar S."/>
            <person name="Sykes S."/>
            <person name="Schwartz D.C."/>
            <person name="Turgeon B.G."/>
            <person name="Wapinski I."/>
            <person name="Yoder O."/>
            <person name="Young S."/>
            <person name="Zeng Q."/>
            <person name="Zhou S."/>
            <person name="Galagan J."/>
            <person name="Cuomo C.A."/>
            <person name="Kistler H.C."/>
            <person name="Rep M."/>
        </authorList>
    </citation>
    <scope>GENOME REANNOTATION</scope>
    <source>
        <strain evidence="3">ATCC MYA-4620 / CBS 123657 / FGSC 9075 / NRRL 31084 / PH-1</strain>
        <strain evidence="2">PH-1 / ATCC MYA-4620 / FGSC 9075 / NRRL 31084</strain>
    </source>
</reference>
<dbReference type="VEuPathDB" id="FungiDB:FGRAMPH1_01G22221"/>
<evidence type="ECO:0000313" key="1">
    <source>
        <dbReference type="EMBL" id="CEF86640.1"/>
    </source>
</evidence>
<name>A0A098DXR0_GIBZE</name>
<reference evidence="2" key="4">
    <citation type="submission" date="2017-01" db="UniProtKB">
        <authorList>
            <consortium name="EnsemblFungi"/>
        </authorList>
    </citation>
    <scope>IDENTIFICATION</scope>
    <source>
        <strain evidence="2">PH-1 / ATCC MYA-4620 / FGSC 9075 / NRRL 31084</strain>
    </source>
</reference>